<sequence length="579" mass="63753">MSGAVRILVVGPVNGDINQFIKKVSAINAKNGPFTMLLVAGDFFHEYSLSSDHAKQLLANNISLPCPTYIMEARLPFPDKVKEAIESTGEVCCNLFALERAGITTTAEGLKIASVFGTATQEEIDNMTATAPTSGVDILITYDYPEKVTTESYKGNPSPGSRAMSRIAAAFQPKYHFACHPSTFYEREPYSNPSANHVARFLSLGAFGNTAKDRWFYAMNLIPISKNDTKQPAPPNTTSCPYSAETRKRPPQDSSAEVPSSYFYEGGQGRQQSADKTKDGWEGWDGAPQQQRTYFCRTCGAKNSHKTHECTDEDATARQALRKQVDSRSADLCWFCLSNPNLEKHLIVHIGDDAYITLPKGALVENGGHLILLPIGHYPSSSGIRHLSGDERQDADKAMAEVGRFKTALRSIYKEKGDLLVFFEIYPGESGRLQHMHIQAVAVPSALTTNLRKAFNVDSENAGLRPVPDIPQDVSTPYLHVDLDGETLIFAPDKTTMAKWAQAQERATLQGSRLHRNDRFNLQLGRAVLAHSLNLKNRVDWKNCVVPVQEETKQADEIKACISDSISEMLAELTSSSSA</sequence>
<dbReference type="Proteomes" id="UP000320475">
    <property type="component" value="Unassembled WGS sequence"/>
</dbReference>
<accession>A0A507C5M0</accession>
<evidence type="ECO:0000313" key="3">
    <source>
        <dbReference type="EMBL" id="TPX34791.1"/>
    </source>
</evidence>
<dbReference type="Gene3D" id="3.30.428.10">
    <property type="entry name" value="HIT-like"/>
    <property type="match status" value="1"/>
</dbReference>
<dbReference type="InterPro" id="IPR040194">
    <property type="entry name" value="Cwf19-like"/>
</dbReference>
<reference evidence="5 6" key="1">
    <citation type="journal article" date="2019" name="Sci. Rep.">
        <title>Comparative genomics of chytrid fungi reveal insights into the obligate biotrophic and pathogenic lifestyle of Synchytrium endobioticum.</title>
        <authorList>
            <person name="van de Vossenberg B.T.L.H."/>
            <person name="Warris S."/>
            <person name="Nguyen H.D.T."/>
            <person name="van Gent-Pelzer M.P.E."/>
            <person name="Joly D.L."/>
            <person name="van de Geest H.C."/>
            <person name="Bonants P.J.M."/>
            <person name="Smith D.S."/>
            <person name="Levesque C.A."/>
            <person name="van der Lee T.A.J."/>
        </authorList>
    </citation>
    <scope>NUCLEOTIDE SEQUENCE [LARGE SCALE GENOMIC DNA]</scope>
    <source>
        <strain evidence="4 6">LEV6574</strain>
        <strain evidence="3 5">MB42</strain>
    </source>
</reference>
<dbReference type="GO" id="GO:0061632">
    <property type="term" value="F:RNA lariat debranching enzyme activator activity"/>
    <property type="evidence" value="ECO:0007669"/>
    <property type="project" value="TreeGrafter"/>
</dbReference>
<dbReference type="GO" id="GO:0000398">
    <property type="term" value="P:mRNA splicing, via spliceosome"/>
    <property type="evidence" value="ECO:0007669"/>
    <property type="project" value="TreeGrafter"/>
</dbReference>
<gene>
    <name evidence="4" type="ORF">SeLEV6574_g05116</name>
    <name evidence="3" type="ORF">SeMB42_g07266</name>
</gene>
<dbReference type="PANTHER" id="PTHR12072:SF4">
    <property type="entry name" value="CWF19-LIKE PROTEIN 1"/>
    <property type="match status" value="1"/>
</dbReference>
<organism evidence="3 5">
    <name type="scientific">Synchytrium endobioticum</name>
    <dbReference type="NCBI Taxonomy" id="286115"/>
    <lineage>
        <taxon>Eukaryota</taxon>
        <taxon>Fungi</taxon>
        <taxon>Fungi incertae sedis</taxon>
        <taxon>Chytridiomycota</taxon>
        <taxon>Chytridiomycota incertae sedis</taxon>
        <taxon>Chytridiomycetes</taxon>
        <taxon>Synchytriales</taxon>
        <taxon>Synchytriaceae</taxon>
        <taxon>Synchytrium</taxon>
    </lineage>
</organism>
<evidence type="ECO:0000313" key="5">
    <source>
        <dbReference type="Proteomes" id="UP000317494"/>
    </source>
</evidence>
<name>A0A507C5M0_9FUNG</name>
<dbReference type="EMBL" id="QEAN01000489">
    <property type="protein sequence ID" value="TPX34791.1"/>
    <property type="molecule type" value="Genomic_DNA"/>
</dbReference>
<feature type="domain" description="Cwf19-like C-terminal" evidence="2">
    <location>
        <begin position="327"/>
        <end position="455"/>
    </location>
</feature>
<dbReference type="InterPro" id="IPR036265">
    <property type="entry name" value="HIT-like_sf"/>
</dbReference>
<protein>
    <recommendedName>
        <fullName evidence="2">Cwf19-like C-terminal domain-containing protein</fullName>
    </recommendedName>
</protein>
<feature type="region of interest" description="Disordered" evidence="1">
    <location>
        <begin position="226"/>
        <end position="286"/>
    </location>
</feature>
<dbReference type="VEuPathDB" id="FungiDB:SeMB42_g07266"/>
<dbReference type="Proteomes" id="UP000317494">
    <property type="component" value="Unassembled WGS sequence"/>
</dbReference>
<dbReference type="OrthoDB" id="444325at2759"/>
<comment type="caution">
    <text evidence="3">The sequence shown here is derived from an EMBL/GenBank/DDBJ whole genome shotgun (WGS) entry which is preliminary data.</text>
</comment>
<dbReference type="CDD" id="cd07380">
    <property type="entry name" value="MPP_CWF19_N"/>
    <property type="match status" value="1"/>
</dbReference>
<dbReference type="PANTHER" id="PTHR12072">
    <property type="entry name" value="CWF19, CELL CYCLE CONTROL PROTEIN"/>
    <property type="match status" value="1"/>
</dbReference>
<dbReference type="InterPro" id="IPR006768">
    <property type="entry name" value="Cwf19-like_C_dom-1"/>
</dbReference>
<dbReference type="EMBL" id="QEAM01000228">
    <property type="protein sequence ID" value="TPX43337.1"/>
    <property type="molecule type" value="Genomic_DNA"/>
</dbReference>
<evidence type="ECO:0000256" key="1">
    <source>
        <dbReference type="SAM" id="MobiDB-lite"/>
    </source>
</evidence>
<evidence type="ECO:0000313" key="4">
    <source>
        <dbReference type="EMBL" id="TPX43337.1"/>
    </source>
</evidence>
<dbReference type="Pfam" id="PF04677">
    <property type="entry name" value="CwfJ_C_1"/>
    <property type="match status" value="1"/>
</dbReference>
<dbReference type="AlphaFoldDB" id="A0A507C5M0"/>
<evidence type="ECO:0000259" key="2">
    <source>
        <dbReference type="Pfam" id="PF04677"/>
    </source>
</evidence>
<dbReference type="GO" id="GO:0071014">
    <property type="term" value="C:post-mRNA release spliceosomal complex"/>
    <property type="evidence" value="ECO:0007669"/>
    <property type="project" value="TreeGrafter"/>
</dbReference>
<evidence type="ECO:0000313" key="6">
    <source>
        <dbReference type="Proteomes" id="UP000320475"/>
    </source>
</evidence>
<keyword evidence="5" id="KW-1185">Reference proteome</keyword>
<dbReference type="STRING" id="286115.A0A507C5M0"/>
<proteinExistence type="predicted"/>